<dbReference type="InterPro" id="IPR048693">
    <property type="entry name" value="Cmr2-like_C"/>
</dbReference>
<dbReference type="Gene3D" id="3.30.70.270">
    <property type="match status" value="1"/>
</dbReference>
<keyword evidence="4" id="KW-0540">Nuclease</keyword>
<dbReference type="PANTHER" id="PTHR36528:SF1">
    <property type="entry name" value="CRISPR SYSTEM SINGLE-STRAND-SPECIFIC DEOXYRIBONUCLEASE CAS10_CSM1 (SUBTYPE III-A)"/>
    <property type="match status" value="1"/>
</dbReference>
<dbReference type="PANTHER" id="PTHR36528">
    <property type="entry name" value="CRISPR SYSTEM SINGLE-STRAND-SPECIFIC DEOXYRIBONUCLEASE CAS10/CSM1 (SUBTYPE III-A)"/>
    <property type="match status" value="1"/>
</dbReference>
<proteinExistence type="inferred from homology"/>
<evidence type="ECO:0000256" key="9">
    <source>
        <dbReference type="ARBA" id="ARBA00022840"/>
    </source>
</evidence>
<dbReference type="GO" id="GO:0004527">
    <property type="term" value="F:exonuclease activity"/>
    <property type="evidence" value="ECO:0007669"/>
    <property type="project" value="UniProtKB-KW"/>
</dbReference>
<evidence type="ECO:0000256" key="6">
    <source>
        <dbReference type="ARBA" id="ARBA00022759"/>
    </source>
</evidence>
<sequence>MKKEKLDLIYQALFYNFGSLIARAENKEDYSEELVKNWLEQNAPHWSDIDSQQKERSEKIILLANQMASGLDLDASEVLSDHFKPLADIFNVFKEKRSYLYKPLTLLEDEQRLPESADLGGLPITQQDYKRILDKLAAILKEHSFSVESIPNLLHALEALCSFVPVSPGLEDFADINVSQHSLLTAGFAAAIWDYLEEHGDDWLDAFSQEKVFLLASFDVSGIQDFIYNISSGGAAKQLKARSLYLDLMSEHIVDSLLEKLELSRTNLLYVGGGHAYFILANTEKTTALLKEFEASFNQFLLENFQTGLYVAFGWTAFAAGEITRQVQSTSIASLAAYRTIYQKTSRMISDKKLSRYDAETLKFLNKGGNNSERECEICHSVEKLTKQVYEDEEHSLCHICDELRKFSKRISDDTFRVCRGGAAGLPIGPDAVLVTAEGDQALQTDRFYVKNKWSLDQSGTHIFAGDYRYAEIHEYADMAQDKDTGLGIRRLAVVRLDVDDLGAAFMAGFSHQKDGIYSSLSRSAIFSRNMSLFFKFYIQQFADGKKMTIIYAGGDDVFAIGAWKDVIDFTVELRQAFLKWSDGKLTLSAGIGLFADKTPISLMASYTGDLEEAAKANDKDSLSLFEEKFTFKFDDFITEIYQGKLINIRSFFKSQDERGKVFIYRLIELLRDYTKINVARLAYYLARLENSSKDKEAFREFKNLFFSWYNAGAKERKEAEAALLLYLYETRKD</sequence>
<keyword evidence="3" id="KW-0808">Transferase</keyword>
<evidence type="ECO:0000259" key="12">
    <source>
        <dbReference type="PROSITE" id="PS50887"/>
    </source>
</evidence>
<keyword evidence="8" id="KW-0269">Exonuclease</keyword>
<dbReference type="InterPro" id="IPR013408">
    <property type="entry name" value="Cas10/Csm1"/>
</dbReference>
<evidence type="ECO:0000256" key="1">
    <source>
        <dbReference type="ARBA" id="ARBA00005700"/>
    </source>
</evidence>
<evidence type="ECO:0000313" key="13">
    <source>
        <dbReference type="EMBL" id="SQF71235.1"/>
    </source>
</evidence>
<dbReference type="InterPro" id="IPR041062">
    <property type="entry name" value="Csm1_B"/>
</dbReference>
<dbReference type="GO" id="GO:0005524">
    <property type="term" value="F:ATP binding"/>
    <property type="evidence" value="ECO:0007669"/>
    <property type="project" value="UniProtKB-KW"/>
</dbReference>
<dbReference type="GO" id="GO:0016740">
    <property type="term" value="F:transferase activity"/>
    <property type="evidence" value="ECO:0007669"/>
    <property type="project" value="UniProtKB-KW"/>
</dbReference>
<dbReference type="GO" id="GO:0051607">
    <property type="term" value="P:defense response to virus"/>
    <property type="evidence" value="ECO:0007669"/>
    <property type="project" value="UniProtKB-KW"/>
</dbReference>
<dbReference type="InterPro" id="IPR000160">
    <property type="entry name" value="GGDEF_dom"/>
</dbReference>
<evidence type="ECO:0000256" key="4">
    <source>
        <dbReference type="ARBA" id="ARBA00022722"/>
    </source>
</evidence>
<evidence type="ECO:0000256" key="11">
    <source>
        <dbReference type="ARBA" id="ARBA00032922"/>
    </source>
</evidence>
<dbReference type="Pfam" id="PF20824">
    <property type="entry name" value="Cmr2_hel_dom2"/>
    <property type="match status" value="1"/>
</dbReference>
<dbReference type="CDD" id="cd09680">
    <property type="entry name" value="Cas10_III"/>
    <property type="match status" value="1"/>
</dbReference>
<dbReference type="NCBIfam" id="TIGR02578">
    <property type="entry name" value="cas_TM1811_Csm1"/>
    <property type="match status" value="1"/>
</dbReference>
<keyword evidence="5" id="KW-0547">Nucleotide-binding</keyword>
<evidence type="ECO:0000256" key="7">
    <source>
        <dbReference type="ARBA" id="ARBA00022801"/>
    </source>
</evidence>
<evidence type="ECO:0000256" key="5">
    <source>
        <dbReference type="ARBA" id="ARBA00022741"/>
    </source>
</evidence>
<evidence type="ECO:0000256" key="10">
    <source>
        <dbReference type="ARBA" id="ARBA00023118"/>
    </source>
</evidence>
<evidence type="ECO:0000256" key="8">
    <source>
        <dbReference type="ARBA" id="ARBA00022839"/>
    </source>
</evidence>
<dbReference type="Proteomes" id="UP000248534">
    <property type="component" value="Chromosome 1"/>
</dbReference>
<evidence type="ECO:0000256" key="2">
    <source>
        <dbReference type="ARBA" id="ARBA00014333"/>
    </source>
</evidence>
<keyword evidence="10" id="KW-0051">Antiviral defense</keyword>
<protein>
    <recommendedName>
        <fullName evidence="2">CRISPR system single-strand-specific deoxyribonuclease Cas10/Csm1 (subtype III-A)</fullName>
    </recommendedName>
    <alternativeName>
        <fullName evidence="11">Cyclic oligoadenylate synthase</fullName>
    </alternativeName>
</protein>
<comment type="similarity">
    <text evidence="1">Belongs to the CRISPR-associated Cas10/Csm1 family.</text>
</comment>
<dbReference type="RefSeq" id="WP_111675762.1">
    <property type="nucleotide sequence ID" value="NZ_LS483364.1"/>
</dbReference>
<dbReference type="GO" id="GO:0004519">
    <property type="term" value="F:endonuclease activity"/>
    <property type="evidence" value="ECO:0007669"/>
    <property type="project" value="UniProtKB-KW"/>
</dbReference>
<dbReference type="InterPro" id="IPR054767">
    <property type="entry name" value="Cas10-Cmr2_palm2"/>
</dbReference>
<dbReference type="EMBL" id="LS483364">
    <property type="protein sequence ID" value="SQF71235.1"/>
    <property type="molecule type" value="Genomic_DNA"/>
</dbReference>
<keyword evidence="9" id="KW-0067">ATP-binding</keyword>
<dbReference type="Pfam" id="PF18211">
    <property type="entry name" value="Csm1_B"/>
    <property type="match status" value="1"/>
</dbReference>
<accession>A0A2X3Y4R7</accession>
<dbReference type="InterPro" id="IPR052117">
    <property type="entry name" value="Cas10/Csm1_subtype-III-A"/>
</dbReference>
<organism evidence="13 14">
    <name type="scientific">Streptococcus sanguinis</name>
    <dbReference type="NCBI Taxonomy" id="1305"/>
    <lineage>
        <taxon>Bacteria</taxon>
        <taxon>Bacillati</taxon>
        <taxon>Bacillota</taxon>
        <taxon>Bacilli</taxon>
        <taxon>Lactobacillales</taxon>
        <taxon>Streptococcaceae</taxon>
        <taxon>Streptococcus</taxon>
    </lineage>
</organism>
<dbReference type="PROSITE" id="PS50887">
    <property type="entry name" value="GGDEF"/>
    <property type="match status" value="1"/>
</dbReference>
<evidence type="ECO:0000256" key="3">
    <source>
        <dbReference type="ARBA" id="ARBA00022679"/>
    </source>
</evidence>
<keyword evidence="7 13" id="KW-0378">Hydrolase</keyword>
<feature type="domain" description="GGDEF" evidence="12">
    <location>
        <begin position="490"/>
        <end position="628"/>
    </location>
</feature>
<gene>
    <name evidence="13" type="ORF">NCTC11086_01172</name>
</gene>
<dbReference type="Pfam" id="PF22335">
    <property type="entry name" value="Cas10-Cmr2_palm2"/>
    <property type="match status" value="1"/>
</dbReference>
<name>A0A2X3Y4R7_STRSA</name>
<evidence type="ECO:0000313" key="14">
    <source>
        <dbReference type="Proteomes" id="UP000248534"/>
    </source>
</evidence>
<keyword evidence="6" id="KW-0255">Endonuclease</keyword>
<reference evidence="13 14" key="1">
    <citation type="submission" date="2018-06" db="EMBL/GenBank/DDBJ databases">
        <authorList>
            <consortium name="Pathogen Informatics"/>
            <person name="Doyle S."/>
        </authorList>
    </citation>
    <scope>NUCLEOTIDE SEQUENCE [LARGE SCALE GENOMIC DNA]</scope>
    <source>
        <strain evidence="13 14">NCTC11086</strain>
    </source>
</reference>
<dbReference type="AlphaFoldDB" id="A0A2X3Y4R7"/>
<dbReference type="InterPro" id="IPR043128">
    <property type="entry name" value="Rev_trsase/Diguanyl_cyclase"/>
</dbReference>